<dbReference type="InterPro" id="IPR025508">
    <property type="entry name" value="DUF4395"/>
</dbReference>
<accession>A0AA95JF31</accession>
<evidence type="ECO:0000259" key="2">
    <source>
        <dbReference type="Pfam" id="PF14340"/>
    </source>
</evidence>
<dbReference type="PIRSF" id="PIRSF030042">
    <property type="entry name" value="UCP030042"/>
    <property type="match status" value="1"/>
</dbReference>
<evidence type="ECO:0000313" key="4">
    <source>
        <dbReference type="Proteomes" id="UP001178662"/>
    </source>
</evidence>
<dbReference type="Pfam" id="PF14340">
    <property type="entry name" value="DUF4395"/>
    <property type="match status" value="1"/>
</dbReference>
<name>A0AA95JF31_9BACL</name>
<dbReference type="InterPro" id="IPR016942">
    <property type="entry name" value="UCP030042"/>
</dbReference>
<proteinExistence type="predicted"/>
<keyword evidence="1" id="KW-0472">Membrane</keyword>
<dbReference type="EMBL" id="CP119317">
    <property type="protein sequence ID" value="WEK53844.1"/>
    <property type="molecule type" value="Genomic_DNA"/>
</dbReference>
<keyword evidence="4" id="KW-1185">Reference proteome</keyword>
<gene>
    <name evidence="3" type="ORF">P0Y55_14935</name>
</gene>
<protein>
    <submittedName>
        <fullName evidence="3">DUF4395 domain-containing protein</fullName>
    </submittedName>
</protein>
<reference evidence="3" key="1">
    <citation type="submission" date="2023-03" db="EMBL/GenBank/DDBJ databases">
        <title>Andean soil-derived lignocellulolytic bacterial consortium as a source of novel taxa and putative plastic-active enzymes.</title>
        <authorList>
            <person name="Diaz-Garcia L."/>
            <person name="Chuvochina M."/>
            <person name="Feuerriegel G."/>
            <person name="Bunk B."/>
            <person name="Sproer C."/>
            <person name="Streit W.R."/>
            <person name="Rodriguez L.M."/>
            <person name="Overmann J."/>
            <person name="Jimenez D.J."/>
        </authorList>
    </citation>
    <scope>NUCLEOTIDE SEQUENCE</scope>
    <source>
        <strain evidence="3">MAG 2441</strain>
    </source>
</reference>
<feature type="transmembrane region" description="Helical" evidence="1">
    <location>
        <begin position="12"/>
        <end position="30"/>
    </location>
</feature>
<evidence type="ECO:0000313" key="3">
    <source>
        <dbReference type="EMBL" id="WEK53844.1"/>
    </source>
</evidence>
<organism evidence="3 4">
    <name type="scientific">Candidatus Cohnella colombiensis</name>
    <dbReference type="NCBI Taxonomy" id="3121368"/>
    <lineage>
        <taxon>Bacteria</taxon>
        <taxon>Bacillati</taxon>
        <taxon>Bacillota</taxon>
        <taxon>Bacilli</taxon>
        <taxon>Bacillales</taxon>
        <taxon>Paenibacillaceae</taxon>
        <taxon>Cohnella</taxon>
    </lineage>
</organism>
<keyword evidence="1" id="KW-1133">Transmembrane helix</keyword>
<evidence type="ECO:0000256" key="1">
    <source>
        <dbReference type="SAM" id="Phobius"/>
    </source>
</evidence>
<sequence>MKEVPMRYVKSNQTGIVLFVVLSFLLQQSWILPLLLLIQVVGLLTEGKYNVFVLIAKRFITNPGTEMQAVELQRFNNVLAIIFLTLSILFYSLGLTIIGTVFALMLLIAAGVALLGYCIGCTIYFQYKQLRAKYRT</sequence>
<keyword evidence="1" id="KW-0812">Transmembrane</keyword>
<dbReference type="Proteomes" id="UP001178662">
    <property type="component" value="Chromosome"/>
</dbReference>
<feature type="transmembrane region" description="Helical" evidence="1">
    <location>
        <begin position="104"/>
        <end position="125"/>
    </location>
</feature>
<feature type="domain" description="DUF4395" evidence="2">
    <location>
        <begin position="4"/>
        <end position="129"/>
    </location>
</feature>
<feature type="transmembrane region" description="Helical" evidence="1">
    <location>
        <begin position="77"/>
        <end position="98"/>
    </location>
</feature>
<dbReference type="AlphaFoldDB" id="A0AA95JF31"/>